<name>A0AAD6C9I5_9EURO</name>
<dbReference type="GeneID" id="81597572"/>
<dbReference type="EMBL" id="JAPVEA010000004">
    <property type="protein sequence ID" value="KAJ5455683.1"/>
    <property type="molecule type" value="Genomic_DNA"/>
</dbReference>
<keyword evidence="2" id="KW-1185">Reference proteome</keyword>
<evidence type="ECO:0000313" key="1">
    <source>
        <dbReference type="EMBL" id="KAJ5455683.1"/>
    </source>
</evidence>
<accession>A0AAD6C9I5</accession>
<organism evidence="1 2">
    <name type="scientific">Penicillium daleae</name>
    <dbReference type="NCBI Taxonomy" id="63821"/>
    <lineage>
        <taxon>Eukaryota</taxon>
        <taxon>Fungi</taxon>
        <taxon>Dikarya</taxon>
        <taxon>Ascomycota</taxon>
        <taxon>Pezizomycotina</taxon>
        <taxon>Eurotiomycetes</taxon>
        <taxon>Eurotiomycetidae</taxon>
        <taxon>Eurotiales</taxon>
        <taxon>Aspergillaceae</taxon>
        <taxon>Penicillium</taxon>
    </lineage>
</organism>
<sequence>MKLSNRPYSVHVRQIDFGFRYTSAYSLADAVNALYIEDLFGCLFSCLIRFPHLAAIEFHEPPSSLSQDQRRSYVEVIISTLRYVPLSNLRELEVNSDVSSPTRLVLCGYLSRMLHGLFGTSEYHMEPVLPEYASLPNNTYASRLFRIIEIAPNLRSLALHSLDILDIDFLSFPFSFCLGDLFLGGVSVSIQNLLSLINQYSERMSCVNFSRVEINSGIWRRVLLRMCQLLCLLDVNIDYSGYSLTGSYFRHQMPLNIESEGFFDVYALGNLQRQVNSNRIGFGLRPFPETDYRHLKRESLESVLDELNV</sequence>
<reference evidence="1" key="1">
    <citation type="submission" date="2022-12" db="EMBL/GenBank/DDBJ databases">
        <authorList>
            <person name="Petersen C."/>
        </authorList>
    </citation>
    <scope>NUCLEOTIDE SEQUENCE</scope>
    <source>
        <strain evidence="1">IBT 16125</strain>
    </source>
</reference>
<gene>
    <name evidence="1" type="ORF">N7458_003947</name>
</gene>
<reference evidence="1" key="2">
    <citation type="journal article" date="2023" name="IMA Fungus">
        <title>Comparative genomic study of the Penicillium genus elucidates a diverse pangenome and 15 lateral gene transfer events.</title>
        <authorList>
            <person name="Petersen C."/>
            <person name="Sorensen T."/>
            <person name="Nielsen M.R."/>
            <person name="Sondergaard T.E."/>
            <person name="Sorensen J.L."/>
            <person name="Fitzpatrick D.A."/>
            <person name="Frisvad J.C."/>
            <person name="Nielsen K.L."/>
        </authorList>
    </citation>
    <scope>NUCLEOTIDE SEQUENCE</scope>
    <source>
        <strain evidence="1">IBT 16125</strain>
    </source>
</reference>
<protein>
    <submittedName>
        <fullName evidence="1">Uncharacterized protein</fullName>
    </submittedName>
</protein>
<proteinExistence type="predicted"/>
<comment type="caution">
    <text evidence="1">The sequence shown here is derived from an EMBL/GenBank/DDBJ whole genome shotgun (WGS) entry which is preliminary data.</text>
</comment>
<dbReference type="Proteomes" id="UP001213681">
    <property type="component" value="Unassembled WGS sequence"/>
</dbReference>
<dbReference type="RefSeq" id="XP_056768056.1">
    <property type="nucleotide sequence ID" value="XM_056907329.1"/>
</dbReference>
<dbReference type="AlphaFoldDB" id="A0AAD6C9I5"/>
<evidence type="ECO:0000313" key="2">
    <source>
        <dbReference type="Proteomes" id="UP001213681"/>
    </source>
</evidence>